<dbReference type="Proteomes" id="UP000789342">
    <property type="component" value="Unassembled WGS sequence"/>
</dbReference>
<feature type="compositionally biased region" description="Polar residues" evidence="1">
    <location>
        <begin position="63"/>
        <end position="74"/>
    </location>
</feature>
<evidence type="ECO:0000313" key="2">
    <source>
        <dbReference type="EMBL" id="CAG8557155.1"/>
    </source>
</evidence>
<dbReference type="EMBL" id="CAJVPV010003665">
    <property type="protein sequence ID" value="CAG8557155.1"/>
    <property type="molecule type" value="Genomic_DNA"/>
</dbReference>
<keyword evidence="3" id="KW-1185">Reference proteome</keyword>
<sequence>VKQIKQLSTGDGRIYKINSDKHQTILEKHRRDADDDEKRTNIERATIPAKKIKHQMRKENKSETMYTDESLSQESENETEKGLDINSQENIKKNIIRDDVVNNRHLGNTIDHSDASKDIFSIYKEQDPDANVNYEYGETTPKKHVKWNRADGAGFMADADKYQLVYIEDSRSVARNDKEINDLEKNNKKRLPSRLCAFGGQSFRLRIHLFAIDCRGTYRLNEVESANLPRKFSEMKDFLLIRNVTESFDLSRTEPGPSRLSFANILFQLDE</sequence>
<accession>A0A9N9BAI9</accession>
<proteinExistence type="predicted"/>
<feature type="non-terminal residue" evidence="2">
    <location>
        <position position="1"/>
    </location>
</feature>
<protein>
    <submittedName>
        <fullName evidence="2">8111_t:CDS:1</fullName>
    </submittedName>
</protein>
<reference evidence="2" key="1">
    <citation type="submission" date="2021-06" db="EMBL/GenBank/DDBJ databases">
        <authorList>
            <person name="Kallberg Y."/>
            <person name="Tangrot J."/>
            <person name="Rosling A."/>
        </authorList>
    </citation>
    <scope>NUCLEOTIDE SEQUENCE</scope>
    <source>
        <strain evidence="2">CL551</strain>
    </source>
</reference>
<feature type="region of interest" description="Disordered" evidence="1">
    <location>
        <begin position="55"/>
        <end position="86"/>
    </location>
</feature>
<name>A0A9N9BAI9_9GLOM</name>
<evidence type="ECO:0000313" key="3">
    <source>
        <dbReference type="Proteomes" id="UP000789342"/>
    </source>
</evidence>
<evidence type="ECO:0000256" key="1">
    <source>
        <dbReference type="SAM" id="MobiDB-lite"/>
    </source>
</evidence>
<gene>
    <name evidence="2" type="ORF">AMORRO_LOCUS5845</name>
</gene>
<organism evidence="2 3">
    <name type="scientific">Acaulospora morrowiae</name>
    <dbReference type="NCBI Taxonomy" id="94023"/>
    <lineage>
        <taxon>Eukaryota</taxon>
        <taxon>Fungi</taxon>
        <taxon>Fungi incertae sedis</taxon>
        <taxon>Mucoromycota</taxon>
        <taxon>Glomeromycotina</taxon>
        <taxon>Glomeromycetes</taxon>
        <taxon>Diversisporales</taxon>
        <taxon>Acaulosporaceae</taxon>
        <taxon>Acaulospora</taxon>
    </lineage>
</organism>
<comment type="caution">
    <text evidence="2">The sequence shown here is derived from an EMBL/GenBank/DDBJ whole genome shotgun (WGS) entry which is preliminary data.</text>
</comment>
<dbReference type="AlphaFoldDB" id="A0A9N9BAI9"/>